<dbReference type="CDD" id="cd00109">
    <property type="entry name" value="Kunitz-type"/>
    <property type="match status" value="1"/>
</dbReference>
<dbReference type="InterPro" id="IPR020901">
    <property type="entry name" value="Prtase_inh_Kunz-CS"/>
</dbReference>
<dbReference type="PROSITE" id="PS00280">
    <property type="entry name" value="BPTI_KUNITZ_1"/>
    <property type="match status" value="1"/>
</dbReference>
<keyword evidence="5" id="KW-1015">Disulfide bond</keyword>
<evidence type="ECO:0000256" key="5">
    <source>
        <dbReference type="ARBA" id="ARBA00023157"/>
    </source>
</evidence>
<dbReference type="Pfam" id="PF00014">
    <property type="entry name" value="Kunitz_BPTI"/>
    <property type="match status" value="1"/>
</dbReference>
<dbReference type="EMBL" id="GFAC01007860">
    <property type="protein sequence ID" value="JAT91328.1"/>
    <property type="molecule type" value="mRNA"/>
</dbReference>
<name>A0A1E1WWF9_9ACAR</name>
<keyword evidence="4" id="KW-0722">Serine protease inhibitor</keyword>
<evidence type="ECO:0000256" key="3">
    <source>
        <dbReference type="ARBA" id="ARBA00022690"/>
    </source>
</evidence>
<dbReference type="GO" id="GO:0005615">
    <property type="term" value="C:extracellular space"/>
    <property type="evidence" value="ECO:0007669"/>
    <property type="project" value="TreeGrafter"/>
</dbReference>
<dbReference type="FunFam" id="4.10.410.10:FF:000040">
    <property type="entry name" value="Serine protease inhibitor, putative"/>
    <property type="match status" value="1"/>
</dbReference>
<keyword evidence="2" id="KW-0964">Secreted</keyword>
<dbReference type="PRINTS" id="PR00759">
    <property type="entry name" value="BASICPTASE"/>
</dbReference>
<evidence type="ECO:0000259" key="6">
    <source>
        <dbReference type="PROSITE" id="PS50279"/>
    </source>
</evidence>
<evidence type="ECO:0000256" key="2">
    <source>
        <dbReference type="ARBA" id="ARBA00022525"/>
    </source>
</evidence>
<sequence>LLLAIVIAGANAQRGPRQCFLPPEQGPCRGYIPSFYFDRSSGNCLPFIYGGCRGNANRFRSAQECRRVCG</sequence>
<feature type="non-terminal residue" evidence="7">
    <location>
        <position position="1"/>
    </location>
</feature>
<dbReference type="InterPro" id="IPR036880">
    <property type="entry name" value="Kunitz_BPTI_sf"/>
</dbReference>
<reference evidence="7" key="1">
    <citation type="journal article" date="2017" name="Front. Cell. Infect. Microbiol.">
        <title>The Distinct Transcriptional Response of the Midgut of Amblyomma sculptum and Amblyomma aureolatum Ticks to Rickettsia rickettsii Correlates to Their Differences in Susceptibility to Infection.</title>
        <authorList>
            <person name="Martins L.A."/>
            <person name="Galletti M.F.B.M."/>
            <person name="Ribeiro J.M."/>
            <person name="Fujita A."/>
            <person name="Costa F.B."/>
            <person name="Labruna M.B."/>
            <person name="Daffre S."/>
            <person name="Fogaca A.C."/>
        </authorList>
    </citation>
    <scope>NUCLEOTIDE SEQUENCE</scope>
</reference>
<dbReference type="PANTHER" id="PTHR10083:SF381">
    <property type="entry name" value="BPTI_KUNITZ INHIBITOR DOMAIN-CONTAINING PROTEIN"/>
    <property type="match status" value="1"/>
</dbReference>
<dbReference type="InterPro" id="IPR050098">
    <property type="entry name" value="TFPI/VKTCI-like"/>
</dbReference>
<dbReference type="Gene3D" id="4.10.410.10">
    <property type="entry name" value="Pancreatic trypsin inhibitor Kunitz domain"/>
    <property type="match status" value="1"/>
</dbReference>
<dbReference type="PROSITE" id="PS50279">
    <property type="entry name" value="BPTI_KUNITZ_2"/>
    <property type="match status" value="1"/>
</dbReference>
<dbReference type="SUPFAM" id="SSF57362">
    <property type="entry name" value="BPTI-like"/>
    <property type="match status" value="1"/>
</dbReference>
<evidence type="ECO:0000256" key="4">
    <source>
        <dbReference type="ARBA" id="ARBA00022900"/>
    </source>
</evidence>
<dbReference type="PANTHER" id="PTHR10083">
    <property type="entry name" value="KUNITZ-TYPE PROTEASE INHIBITOR-RELATED"/>
    <property type="match status" value="1"/>
</dbReference>
<protein>
    <submittedName>
        <fullName evidence="7">Putative bpti/kunitz family of serine protease inhibitor</fullName>
    </submittedName>
</protein>
<feature type="domain" description="BPTI/Kunitz inhibitor" evidence="6">
    <location>
        <begin position="19"/>
        <end position="69"/>
    </location>
</feature>
<dbReference type="AlphaFoldDB" id="A0A1E1WWF9"/>
<evidence type="ECO:0000256" key="1">
    <source>
        <dbReference type="ARBA" id="ARBA00004613"/>
    </source>
</evidence>
<organism evidence="7">
    <name type="scientific">Amblyomma aureolatum</name>
    <dbReference type="NCBI Taxonomy" id="187763"/>
    <lineage>
        <taxon>Eukaryota</taxon>
        <taxon>Metazoa</taxon>
        <taxon>Ecdysozoa</taxon>
        <taxon>Arthropoda</taxon>
        <taxon>Chelicerata</taxon>
        <taxon>Arachnida</taxon>
        <taxon>Acari</taxon>
        <taxon>Parasitiformes</taxon>
        <taxon>Ixodida</taxon>
        <taxon>Ixodoidea</taxon>
        <taxon>Ixodidae</taxon>
        <taxon>Amblyomminae</taxon>
        <taxon>Amblyomma</taxon>
    </lineage>
</organism>
<dbReference type="InterPro" id="IPR002223">
    <property type="entry name" value="Kunitz_BPTI"/>
</dbReference>
<dbReference type="SMART" id="SM00131">
    <property type="entry name" value="KU"/>
    <property type="match status" value="1"/>
</dbReference>
<proteinExistence type="evidence at transcript level"/>
<accession>A0A1E1WWF9</accession>
<keyword evidence="3" id="KW-0646">Protease inhibitor</keyword>
<comment type="subcellular location">
    <subcellularLocation>
        <location evidence="1">Secreted</location>
    </subcellularLocation>
</comment>
<evidence type="ECO:0000313" key="7">
    <source>
        <dbReference type="EMBL" id="JAT91328.1"/>
    </source>
</evidence>
<dbReference type="GO" id="GO:0004867">
    <property type="term" value="F:serine-type endopeptidase inhibitor activity"/>
    <property type="evidence" value="ECO:0007669"/>
    <property type="project" value="UniProtKB-KW"/>
</dbReference>